<evidence type="ECO:0000313" key="5">
    <source>
        <dbReference type="Proteomes" id="UP000199502"/>
    </source>
</evidence>
<dbReference type="PANTHER" id="PTHR43156:SF2">
    <property type="entry name" value="STAGE II SPORULATION PROTEIN E"/>
    <property type="match status" value="1"/>
</dbReference>
<accession>A0A1G5JM85</accession>
<dbReference type="OrthoDB" id="9811749at2"/>
<dbReference type="GO" id="GO:0007165">
    <property type="term" value="P:signal transduction"/>
    <property type="evidence" value="ECO:0007669"/>
    <property type="project" value="InterPro"/>
</dbReference>
<keyword evidence="2" id="KW-0812">Transmembrane</keyword>
<protein>
    <submittedName>
        <fullName evidence="4">HAMP domain-containing protein</fullName>
    </submittedName>
</protein>
<dbReference type="Gene3D" id="3.60.40.10">
    <property type="entry name" value="PPM-type phosphatase domain"/>
    <property type="match status" value="1"/>
</dbReference>
<dbReference type="Gene3D" id="6.10.340.10">
    <property type="match status" value="1"/>
</dbReference>
<name>A0A1G5JM85_9RHOB</name>
<dbReference type="Pfam" id="PF07228">
    <property type="entry name" value="SpoIIE"/>
    <property type="match status" value="1"/>
</dbReference>
<dbReference type="STRING" id="336292.SAMN05660710_03282"/>
<dbReference type="GO" id="GO:0016791">
    <property type="term" value="F:phosphatase activity"/>
    <property type="evidence" value="ECO:0007669"/>
    <property type="project" value="TreeGrafter"/>
</dbReference>
<organism evidence="4 5">
    <name type="scientific">Paracoccus tibetensis</name>
    <dbReference type="NCBI Taxonomy" id="336292"/>
    <lineage>
        <taxon>Bacteria</taxon>
        <taxon>Pseudomonadati</taxon>
        <taxon>Pseudomonadota</taxon>
        <taxon>Alphaproteobacteria</taxon>
        <taxon>Rhodobacterales</taxon>
        <taxon>Paracoccaceae</taxon>
        <taxon>Paracoccus</taxon>
    </lineage>
</organism>
<keyword evidence="2" id="KW-1133">Transmembrane helix</keyword>
<dbReference type="InterPro" id="IPR036457">
    <property type="entry name" value="PPM-type-like_dom_sf"/>
</dbReference>
<keyword evidence="5" id="KW-1185">Reference proteome</keyword>
<sequence>MPLTHLSIRNTLLGLTGFLGGALMIVVAVQVLGSMKDRREMDRLVASNLLREQLAQMAAALAVERSETVLSLAGSSDIYVVPLRQATDHRIAAITQQDDDGQGPIEVFSIRDELAQHRAAVDAAQTPEERAATAAAFNFFGVSAVNRLSAARIALLVREQPADPVTALAFSLRSQASTLLEYLIRSRTMLALNAAGRAGDNASEEIQRNAVRIDTALAVLRGNPELLGSEIADQVQAIEWRYYALYRPAEVAAVQRTGAADPALAEAAVLQDGLRDLLALLFSASRAQLFELRAESIQRSVFWSSLFFLAALAVVASVLVVRRRIVTPLSELRTAMLELAEGRQGTALPASTRQDEMTAMTDALRVFRANDMRRRRLQDERLALHDRLKEAYRQLKLDLEAAAVVQATLLPPSARLGGLSFYSYFRPSRFIAGDTFNVVRRSDGLVDFFEIDVAGHGAPAALISVASHHSIAQAALQRRAGEGLADLVASINAEWPDSFPYFTMILGEIDPASGKGRLVQAGHPAPLLIVRTGDVREIGDGGLPVGIIPHATYDVIEFDLRPGDRLLLYSDGLTEAEDLNGQFFSQERLIEIVTAHAHDTTGALINALDSALRNWRGSGTLDDDVTVLILEAEVEHERA</sequence>
<feature type="transmembrane region" description="Helical" evidence="2">
    <location>
        <begin position="301"/>
        <end position="321"/>
    </location>
</feature>
<reference evidence="4 5" key="1">
    <citation type="submission" date="2016-10" db="EMBL/GenBank/DDBJ databases">
        <authorList>
            <person name="de Groot N.N."/>
        </authorList>
    </citation>
    <scope>NUCLEOTIDE SEQUENCE [LARGE SCALE GENOMIC DNA]</scope>
    <source>
        <strain evidence="4 5">CGMCC 1.8925</strain>
    </source>
</reference>
<dbReference type="GO" id="GO:0016020">
    <property type="term" value="C:membrane"/>
    <property type="evidence" value="ECO:0007669"/>
    <property type="project" value="InterPro"/>
</dbReference>
<dbReference type="SMART" id="SM00331">
    <property type="entry name" value="PP2C_SIG"/>
    <property type="match status" value="1"/>
</dbReference>
<dbReference type="InterPro" id="IPR003660">
    <property type="entry name" value="HAMP_dom"/>
</dbReference>
<evidence type="ECO:0000259" key="3">
    <source>
        <dbReference type="PROSITE" id="PS50885"/>
    </source>
</evidence>
<dbReference type="SUPFAM" id="SSF81606">
    <property type="entry name" value="PP2C-like"/>
    <property type="match status" value="1"/>
</dbReference>
<dbReference type="SMART" id="SM00304">
    <property type="entry name" value="HAMP"/>
    <property type="match status" value="1"/>
</dbReference>
<evidence type="ECO:0000313" key="4">
    <source>
        <dbReference type="EMBL" id="SCY88859.1"/>
    </source>
</evidence>
<dbReference type="RefSeq" id="WP_139165995.1">
    <property type="nucleotide sequence ID" value="NZ_FMVT01000013.1"/>
</dbReference>
<dbReference type="InterPro" id="IPR052016">
    <property type="entry name" value="Bact_Sigma-Reg"/>
</dbReference>
<feature type="domain" description="HAMP" evidence="3">
    <location>
        <begin position="323"/>
        <end position="376"/>
    </location>
</feature>
<dbReference type="Proteomes" id="UP000199502">
    <property type="component" value="Unassembled WGS sequence"/>
</dbReference>
<dbReference type="Pfam" id="PF00672">
    <property type="entry name" value="HAMP"/>
    <property type="match status" value="1"/>
</dbReference>
<dbReference type="SUPFAM" id="SSF158472">
    <property type="entry name" value="HAMP domain-like"/>
    <property type="match status" value="1"/>
</dbReference>
<gene>
    <name evidence="4" type="ORF">SAMN05660710_03282</name>
</gene>
<dbReference type="EMBL" id="FMVT01000013">
    <property type="protein sequence ID" value="SCY88859.1"/>
    <property type="molecule type" value="Genomic_DNA"/>
</dbReference>
<evidence type="ECO:0000256" key="1">
    <source>
        <dbReference type="ARBA" id="ARBA00022801"/>
    </source>
</evidence>
<keyword evidence="1" id="KW-0378">Hydrolase</keyword>
<evidence type="ECO:0000256" key="2">
    <source>
        <dbReference type="SAM" id="Phobius"/>
    </source>
</evidence>
<dbReference type="PANTHER" id="PTHR43156">
    <property type="entry name" value="STAGE II SPORULATION PROTEIN E-RELATED"/>
    <property type="match status" value="1"/>
</dbReference>
<dbReference type="AlphaFoldDB" id="A0A1G5JM85"/>
<dbReference type="PROSITE" id="PS50885">
    <property type="entry name" value="HAMP"/>
    <property type="match status" value="1"/>
</dbReference>
<dbReference type="InterPro" id="IPR001932">
    <property type="entry name" value="PPM-type_phosphatase-like_dom"/>
</dbReference>
<proteinExistence type="predicted"/>
<keyword evidence="2" id="KW-0472">Membrane</keyword>
<feature type="transmembrane region" description="Helical" evidence="2">
    <location>
        <begin position="12"/>
        <end position="33"/>
    </location>
</feature>